<reference evidence="6 7" key="1">
    <citation type="submission" date="2016-10" db="EMBL/GenBank/DDBJ databases">
        <authorList>
            <person name="de Groot N.N."/>
        </authorList>
    </citation>
    <scope>NUCLEOTIDE SEQUENCE [LARGE SCALE GENOMIC DNA]</scope>
    <source>
        <strain evidence="6 7">DSM 20475</strain>
    </source>
</reference>
<keyword evidence="7" id="KW-1185">Reference proteome</keyword>
<sequence>MSSNPYALELKNMNKSFCGKNILTNLNWCVHPKEKWIVFGLNGSGKTTLLTLIGGFQNASSGQLKVLGKTYTASNSTLLRQKVGLVSHSFFGKVFSNESILDILLSGFGNGFQLGANTSLTYEGLALKQLQQFGLAEHLDYPFNSLSKGEQQKVLFARALLLAPEMLLLDELTSGMDILMHREAMKILTKYSNTVIYVTHHPEEITPFFTHLLLLKKGKIYQQGPIEKILTEETLSKFLKYPVSLRQDEYGCHIV</sequence>
<evidence type="ECO:0000259" key="5">
    <source>
        <dbReference type="PROSITE" id="PS50893"/>
    </source>
</evidence>
<feature type="domain" description="ABC transporter" evidence="5">
    <location>
        <begin position="8"/>
        <end position="242"/>
    </location>
</feature>
<dbReference type="Gene3D" id="3.40.50.300">
    <property type="entry name" value="P-loop containing nucleotide triphosphate hydrolases"/>
    <property type="match status" value="1"/>
</dbReference>
<organism evidence="6 7">
    <name type="scientific">Peptococcus niger</name>
    <dbReference type="NCBI Taxonomy" id="2741"/>
    <lineage>
        <taxon>Bacteria</taxon>
        <taxon>Bacillati</taxon>
        <taxon>Bacillota</taxon>
        <taxon>Clostridia</taxon>
        <taxon>Eubacteriales</taxon>
        <taxon>Peptococcaceae</taxon>
        <taxon>Peptococcus</taxon>
    </lineage>
</organism>
<dbReference type="Pfam" id="PF00005">
    <property type="entry name" value="ABC_tran"/>
    <property type="match status" value="1"/>
</dbReference>
<dbReference type="GO" id="GO:0005524">
    <property type="term" value="F:ATP binding"/>
    <property type="evidence" value="ECO:0007669"/>
    <property type="project" value="UniProtKB-KW"/>
</dbReference>
<dbReference type="PANTHER" id="PTHR43553">
    <property type="entry name" value="HEAVY METAL TRANSPORTER"/>
    <property type="match status" value="1"/>
</dbReference>
<accession>A0A1G6Y200</accession>
<evidence type="ECO:0000256" key="4">
    <source>
        <dbReference type="ARBA" id="ARBA00022840"/>
    </source>
</evidence>
<dbReference type="GO" id="GO:0016887">
    <property type="term" value="F:ATP hydrolysis activity"/>
    <property type="evidence" value="ECO:0007669"/>
    <property type="project" value="InterPro"/>
</dbReference>
<keyword evidence="3" id="KW-0547">Nucleotide-binding</keyword>
<dbReference type="PROSITE" id="PS00211">
    <property type="entry name" value="ABC_TRANSPORTER_1"/>
    <property type="match status" value="1"/>
</dbReference>
<dbReference type="InterPro" id="IPR050095">
    <property type="entry name" value="ECF_ABC_transporter_ATP-bd"/>
</dbReference>
<dbReference type="InterPro" id="IPR003593">
    <property type="entry name" value="AAA+_ATPase"/>
</dbReference>
<dbReference type="PANTHER" id="PTHR43553:SF3">
    <property type="entry name" value="ABC TRANSPORTER ATP-BINDING PROTEIN MODF"/>
    <property type="match status" value="1"/>
</dbReference>
<dbReference type="STRING" id="2741.SAMN04489866_10855"/>
<evidence type="ECO:0000313" key="6">
    <source>
        <dbReference type="EMBL" id="SDD84322.1"/>
    </source>
</evidence>
<keyword evidence="4 6" id="KW-0067">ATP-binding</keyword>
<dbReference type="InterPro" id="IPR003439">
    <property type="entry name" value="ABC_transporter-like_ATP-bd"/>
</dbReference>
<proteinExistence type="inferred from homology"/>
<dbReference type="InterPro" id="IPR027417">
    <property type="entry name" value="P-loop_NTPase"/>
</dbReference>
<evidence type="ECO:0000256" key="3">
    <source>
        <dbReference type="ARBA" id="ARBA00022741"/>
    </source>
</evidence>
<dbReference type="GO" id="GO:0042626">
    <property type="term" value="F:ATPase-coupled transmembrane transporter activity"/>
    <property type="evidence" value="ECO:0007669"/>
    <property type="project" value="TreeGrafter"/>
</dbReference>
<keyword evidence="2" id="KW-0813">Transport</keyword>
<gene>
    <name evidence="6" type="ORF">SAMN04489866_10855</name>
</gene>
<dbReference type="InterPro" id="IPR017871">
    <property type="entry name" value="ABC_transporter-like_CS"/>
</dbReference>
<dbReference type="EMBL" id="FNAF01000008">
    <property type="protein sequence ID" value="SDD84322.1"/>
    <property type="molecule type" value="Genomic_DNA"/>
</dbReference>
<dbReference type="RefSeq" id="WP_159428024.1">
    <property type="nucleotide sequence ID" value="NZ_FNAF01000008.1"/>
</dbReference>
<name>A0A1G6Y200_PEPNI</name>
<dbReference type="OrthoDB" id="9806726at2"/>
<dbReference type="AlphaFoldDB" id="A0A1G6Y200"/>
<dbReference type="GO" id="GO:0043190">
    <property type="term" value="C:ATP-binding cassette (ABC) transporter complex"/>
    <property type="evidence" value="ECO:0007669"/>
    <property type="project" value="TreeGrafter"/>
</dbReference>
<evidence type="ECO:0000256" key="2">
    <source>
        <dbReference type="ARBA" id="ARBA00022448"/>
    </source>
</evidence>
<dbReference type="Proteomes" id="UP000198995">
    <property type="component" value="Unassembled WGS sequence"/>
</dbReference>
<comment type="similarity">
    <text evidence="1">Belongs to the ABC transporter superfamily.</text>
</comment>
<dbReference type="PROSITE" id="PS50893">
    <property type="entry name" value="ABC_TRANSPORTER_2"/>
    <property type="match status" value="1"/>
</dbReference>
<dbReference type="SMART" id="SM00382">
    <property type="entry name" value="AAA"/>
    <property type="match status" value="1"/>
</dbReference>
<evidence type="ECO:0000313" key="7">
    <source>
        <dbReference type="Proteomes" id="UP000198995"/>
    </source>
</evidence>
<dbReference type="SUPFAM" id="SSF52540">
    <property type="entry name" value="P-loop containing nucleoside triphosphate hydrolases"/>
    <property type="match status" value="1"/>
</dbReference>
<evidence type="ECO:0000256" key="1">
    <source>
        <dbReference type="ARBA" id="ARBA00005417"/>
    </source>
</evidence>
<protein>
    <submittedName>
        <fullName evidence="6">Iron complex transport system ATP-binding protein</fullName>
    </submittedName>
</protein>